<keyword evidence="2" id="KW-1185">Reference proteome</keyword>
<proteinExistence type="predicted"/>
<name>A0A9Q5I5X7_SANBA</name>
<dbReference type="EMBL" id="LNZH02000067">
    <property type="protein sequence ID" value="OCB91732.1"/>
    <property type="molecule type" value="Genomic_DNA"/>
</dbReference>
<organism evidence="1 2">
    <name type="scientific">Sanghuangporus baumii</name>
    <name type="common">Phellinus baumii</name>
    <dbReference type="NCBI Taxonomy" id="108892"/>
    <lineage>
        <taxon>Eukaryota</taxon>
        <taxon>Fungi</taxon>
        <taxon>Dikarya</taxon>
        <taxon>Basidiomycota</taxon>
        <taxon>Agaricomycotina</taxon>
        <taxon>Agaricomycetes</taxon>
        <taxon>Hymenochaetales</taxon>
        <taxon>Hymenochaetaceae</taxon>
        <taxon>Sanghuangporus</taxon>
    </lineage>
</organism>
<dbReference type="InterPro" id="IPR027417">
    <property type="entry name" value="P-loop_NTPase"/>
</dbReference>
<accession>A0A9Q5I5X7</accession>
<dbReference type="PANTHER" id="PTHR37816:SF2">
    <property type="entry name" value="DNA TOPOLOGY MODULATION PROTEIN FLAR-RELATED PROTEIN"/>
    <property type="match status" value="1"/>
</dbReference>
<dbReference type="OrthoDB" id="65590at2759"/>
<dbReference type="InterPro" id="IPR052922">
    <property type="entry name" value="Cytidylate_Kinase-2"/>
</dbReference>
<evidence type="ECO:0000313" key="2">
    <source>
        <dbReference type="Proteomes" id="UP000757232"/>
    </source>
</evidence>
<dbReference type="PANTHER" id="PTHR37816">
    <property type="entry name" value="YALI0E33011P"/>
    <property type="match status" value="1"/>
</dbReference>
<protein>
    <submittedName>
        <fullName evidence="1">Uncharacterized protein</fullName>
    </submittedName>
</protein>
<dbReference type="Proteomes" id="UP000757232">
    <property type="component" value="Unassembled WGS sequence"/>
</dbReference>
<gene>
    <name evidence="1" type="ORF">A7U60_g989</name>
</gene>
<comment type="caution">
    <text evidence="1">The sequence shown here is derived from an EMBL/GenBank/DDBJ whole genome shotgun (WGS) entry which is preliminary data.</text>
</comment>
<dbReference type="SUPFAM" id="SSF52540">
    <property type="entry name" value="P-loop containing nucleoside triphosphate hydrolases"/>
    <property type="match status" value="1"/>
</dbReference>
<reference evidence="1" key="1">
    <citation type="submission" date="2016-06" db="EMBL/GenBank/DDBJ databases">
        <title>Draft Genome sequence of the fungus Inonotus baumii.</title>
        <authorList>
            <person name="Zhu H."/>
            <person name="Lin W."/>
        </authorList>
    </citation>
    <scope>NUCLEOTIDE SEQUENCE</scope>
    <source>
        <strain evidence="1">821</strain>
    </source>
</reference>
<dbReference type="AlphaFoldDB" id="A0A9Q5I5X7"/>
<evidence type="ECO:0000313" key="1">
    <source>
        <dbReference type="EMBL" id="OCB91732.1"/>
    </source>
</evidence>
<sequence length="186" mass="21146">MQSTLADELGTILGVPVIHFDRLFWNPGWVETPSPEFQARVTAALSSDECACGWVVDGNYNKRLNGQLDDATDIIWLDPPFLLYFSRLLKRTFLRLFRRREPCAPGCDERISEALFSRESILWWAITQHRPVQRRQAELFKVDGVHVGGKMRRIGGLGRELEEWKRAVGVMVKPDNSGGDLTTDSS</sequence>